<feature type="domain" description="Response regulatory" evidence="3">
    <location>
        <begin position="5"/>
        <end position="119"/>
    </location>
</feature>
<dbReference type="PROSITE" id="PS50110">
    <property type="entry name" value="RESPONSE_REGULATORY"/>
    <property type="match status" value="1"/>
</dbReference>
<dbReference type="PANTHER" id="PTHR44591">
    <property type="entry name" value="STRESS RESPONSE REGULATOR PROTEIN 1"/>
    <property type="match status" value="1"/>
</dbReference>
<name>A0ABT7PNB8_9BACT</name>
<dbReference type="SMART" id="SM00448">
    <property type="entry name" value="REC"/>
    <property type="match status" value="1"/>
</dbReference>
<sequence length="119" mass="13107">MPDQLILIVDDEAQITSSVQLRLKSKGYATMTAENGAEGVRMAKQHHPNAILMDVRMPQMDGMQALRVLKDDAETADIPVIMLSASVADKRTTIDAGARFFVPKPFQFSRLHDAVKAIV</sequence>
<dbReference type="PANTHER" id="PTHR44591:SF23">
    <property type="entry name" value="CHEY SUBFAMILY"/>
    <property type="match status" value="1"/>
</dbReference>
<dbReference type="Pfam" id="PF00072">
    <property type="entry name" value="Response_reg"/>
    <property type="match status" value="1"/>
</dbReference>
<evidence type="ECO:0000313" key="4">
    <source>
        <dbReference type="EMBL" id="MDM4018012.1"/>
    </source>
</evidence>
<keyword evidence="1 2" id="KW-0597">Phosphoprotein</keyword>
<reference evidence="4 5" key="1">
    <citation type="submission" date="2023-06" db="EMBL/GenBank/DDBJ databases">
        <title>Roseiconus lacunae JC819 isolated from Gulf of Mannar region, Tamil Nadu.</title>
        <authorList>
            <person name="Pk S."/>
            <person name="Ch S."/>
            <person name="Ch V.R."/>
        </authorList>
    </citation>
    <scope>NUCLEOTIDE SEQUENCE [LARGE SCALE GENOMIC DNA]</scope>
    <source>
        <strain evidence="4 5">JC819</strain>
    </source>
</reference>
<evidence type="ECO:0000256" key="2">
    <source>
        <dbReference type="PROSITE-ProRule" id="PRU00169"/>
    </source>
</evidence>
<dbReference type="Proteomes" id="UP001239462">
    <property type="component" value="Unassembled WGS sequence"/>
</dbReference>
<dbReference type="Gene3D" id="3.40.50.2300">
    <property type="match status" value="1"/>
</dbReference>
<feature type="modified residue" description="4-aspartylphosphate" evidence="2">
    <location>
        <position position="54"/>
    </location>
</feature>
<evidence type="ECO:0000256" key="1">
    <source>
        <dbReference type="ARBA" id="ARBA00022553"/>
    </source>
</evidence>
<dbReference type="SUPFAM" id="SSF52172">
    <property type="entry name" value="CheY-like"/>
    <property type="match status" value="1"/>
</dbReference>
<dbReference type="EMBL" id="JASZZN010000018">
    <property type="protein sequence ID" value="MDM4018012.1"/>
    <property type="molecule type" value="Genomic_DNA"/>
</dbReference>
<organism evidence="4 5">
    <name type="scientific">Roseiconus lacunae</name>
    <dbReference type="NCBI Taxonomy" id="2605694"/>
    <lineage>
        <taxon>Bacteria</taxon>
        <taxon>Pseudomonadati</taxon>
        <taxon>Planctomycetota</taxon>
        <taxon>Planctomycetia</taxon>
        <taxon>Pirellulales</taxon>
        <taxon>Pirellulaceae</taxon>
        <taxon>Roseiconus</taxon>
    </lineage>
</organism>
<dbReference type="InterPro" id="IPR011006">
    <property type="entry name" value="CheY-like_superfamily"/>
</dbReference>
<evidence type="ECO:0000259" key="3">
    <source>
        <dbReference type="PROSITE" id="PS50110"/>
    </source>
</evidence>
<accession>A0ABT7PNB8</accession>
<proteinExistence type="predicted"/>
<keyword evidence="5" id="KW-1185">Reference proteome</keyword>
<dbReference type="RefSeq" id="WP_149499495.1">
    <property type="nucleotide sequence ID" value="NZ_CP141221.1"/>
</dbReference>
<protein>
    <submittedName>
        <fullName evidence="4">Response regulator</fullName>
    </submittedName>
</protein>
<dbReference type="InterPro" id="IPR001789">
    <property type="entry name" value="Sig_transdc_resp-reg_receiver"/>
</dbReference>
<comment type="caution">
    <text evidence="4">The sequence shown here is derived from an EMBL/GenBank/DDBJ whole genome shotgun (WGS) entry which is preliminary data.</text>
</comment>
<evidence type="ECO:0000313" key="5">
    <source>
        <dbReference type="Proteomes" id="UP001239462"/>
    </source>
</evidence>
<dbReference type="InterPro" id="IPR050595">
    <property type="entry name" value="Bact_response_regulator"/>
</dbReference>
<gene>
    <name evidence="4" type="ORF">QTN89_21370</name>
</gene>